<dbReference type="AlphaFoldDB" id="A0AAI8YPH9"/>
<dbReference type="Proteomes" id="UP001296104">
    <property type="component" value="Unassembled WGS sequence"/>
</dbReference>
<organism evidence="2 3">
    <name type="scientific">Lecanosticta acicola</name>
    <dbReference type="NCBI Taxonomy" id="111012"/>
    <lineage>
        <taxon>Eukaryota</taxon>
        <taxon>Fungi</taxon>
        <taxon>Dikarya</taxon>
        <taxon>Ascomycota</taxon>
        <taxon>Pezizomycotina</taxon>
        <taxon>Dothideomycetes</taxon>
        <taxon>Dothideomycetidae</taxon>
        <taxon>Mycosphaerellales</taxon>
        <taxon>Mycosphaerellaceae</taxon>
        <taxon>Lecanosticta</taxon>
    </lineage>
</organism>
<feature type="region of interest" description="Disordered" evidence="1">
    <location>
        <begin position="1"/>
        <end position="21"/>
    </location>
</feature>
<evidence type="ECO:0000313" key="2">
    <source>
        <dbReference type="EMBL" id="CAK3773140.1"/>
    </source>
</evidence>
<keyword evidence="3" id="KW-1185">Reference proteome</keyword>
<feature type="region of interest" description="Disordered" evidence="1">
    <location>
        <begin position="104"/>
        <end position="165"/>
    </location>
</feature>
<comment type="caution">
    <text evidence="2">The sequence shown here is derived from an EMBL/GenBank/DDBJ whole genome shotgun (WGS) entry which is preliminary data.</text>
</comment>
<feature type="compositionally biased region" description="Acidic residues" evidence="1">
    <location>
        <begin position="107"/>
        <end position="121"/>
    </location>
</feature>
<accession>A0AAI8YPH9</accession>
<dbReference type="EMBL" id="CAVMBE010000002">
    <property type="protein sequence ID" value="CAK3773140.1"/>
    <property type="molecule type" value="Genomic_DNA"/>
</dbReference>
<evidence type="ECO:0000313" key="3">
    <source>
        <dbReference type="Proteomes" id="UP001296104"/>
    </source>
</evidence>
<evidence type="ECO:0000256" key="1">
    <source>
        <dbReference type="SAM" id="MobiDB-lite"/>
    </source>
</evidence>
<reference evidence="2" key="1">
    <citation type="submission" date="2023-11" db="EMBL/GenBank/DDBJ databases">
        <authorList>
            <person name="Alioto T."/>
            <person name="Alioto T."/>
            <person name="Gomez Garrido J."/>
        </authorList>
    </citation>
    <scope>NUCLEOTIDE SEQUENCE</scope>
</reference>
<protein>
    <submittedName>
        <fullName evidence="2">Uncharacterized protein</fullName>
    </submittedName>
</protein>
<gene>
    <name evidence="2" type="ORF">LECACI_7A000459</name>
</gene>
<proteinExistence type="predicted"/>
<name>A0AAI8YPH9_9PEZI</name>
<sequence>MDRISKIHRPTPSPIPKSYASTEAMRRWAVTKPSKIAADDTKMQRTWDFSRSGSGWAYKPLTTAQKYEQLARRVRNEKRKKGILTNAKYLNSVRVELRLEDAGGLDMSEEMEGDEDDEDEEGAGRVQEAGKKRKKSTSEKKDTKRRKTEGRKLSPTGVLSRPTARAKQFRSNLNWEATNLVFPRVRGTKGRDIRKSDLHVPRVTLLQLDEGLRKKIWRLAASQPDQWIDIGSEIGREQPDLAMVSRQVRGEVLPIYYGENTFGIVLGAGSRSRGTAAAAFGGPSGIMALKEWTSALSKKKNEGGKWFSMIKRWCFVYKGSGPVHESNEFDAEDSVVSMVLTNAGDPHFQIHRREECISTEPCDWKLSDLDLLSRIMNTIGSDGRISNAKTLSKLAGGLLGMKAELAPMKCQAGFFPGPDFPTTSPRPPNLGPWRPTPAPELQLHETTYKFDDPDEASNENWTINGDLLLGSDMDLEAPGVSNGDWTLEGV</sequence>